<accession>A0A642UFQ6</accession>
<gene>
    <name evidence="3" type="ORF">DIURU_004944</name>
</gene>
<dbReference type="OMA" id="SITEWAT"/>
<feature type="compositionally biased region" description="Polar residues" evidence="1">
    <location>
        <begin position="220"/>
        <end position="232"/>
    </location>
</feature>
<keyword evidence="2" id="KW-0472">Membrane</keyword>
<evidence type="ECO:0000256" key="2">
    <source>
        <dbReference type="SAM" id="Phobius"/>
    </source>
</evidence>
<feature type="region of interest" description="Disordered" evidence="1">
    <location>
        <begin position="162"/>
        <end position="190"/>
    </location>
</feature>
<keyword evidence="4" id="KW-1185">Reference proteome</keyword>
<evidence type="ECO:0000313" key="4">
    <source>
        <dbReference type="Proteomes" id="UP000449547"/>
    </source>
</evidence>
<feature type="transmembrane region" description="Helical" evidence="2">
    <location>
        <begin position="12"/>
        <end position="33"/>
    </location>
</feature>
<comment type="caution">
    <text evidence="3">The sequence shown here is derived from an EMBL/GenBank/DDBJ whole genome shotgun (WGS) entry which is preliminary data.</text>
</comment>
<sequence>MIRKVFDANVSLIKHMVLIPLKLLFVITVYIPFVKLPVLIPAKFLFDLETDWQADISISWLSSQLELLVLSCIHFVMVNVFLGIIVGLLTGFNLKAIRYVLTWKPKSKIKKKPPKWARQSRRFVSELASSNVVVEENPQAKRTPSLEDIGLSQLPAPKSMIVTSSSQFDSTNNMRQRTSGKSSPNRASASTLEYEDDDGYSAYISMLSDSSSLPAIDSANLPSSSTRRSSLHNIDEVEEEEFKENASHVLDKVENLAIATNKKSASKQPADGITT</sequence>
<dbReference type="Proteomes" id="UP000449547">
    <property type="component" value="Unassembled WGS sequence"/>
</dbReference>
<proteinExistence type="predicted"/>
<organism evidence="3 4">
    <name type="scientific">Diutina rugosa</name>
    <name type="common">Yeast</name>
    <name type="synonym">Candida rugosa</name>
    <dbReference type="NCBI Taxonomy" id="5481"/>
    <lineage>
        <taxon>Eukaryota</taxon>
        <taxon>Fungi</taxon>
        <taxon>Dikarya</taxon>
        <taxon>Ascomycota</taxon>
        <taxon>Saccharomycotina</taxon>
        <taxon>Pichiomycetes</taxon>
        <taxon>Debaryomycetaceae</taxon>
        <taxon>Diutina</taxon>
    </lineage>
</organism>
<dbReference type="AlphaFoldDB" id="A0A642UFQ6"/>
<dbReference type="OrthoDB" id="4026697at2759"/>
<evidence type="ECO:0000313" key="3">
    <source>
        <dbReference type="EMBL" id="KAA8898090.1"/>
    </source>
</evidence>
<reference evidence="3 4" key="1">
    <citation type="submission" date="2019-07" db="EMBL/GenBank/DDBJ databases">
        <title>Genome assembly of two rare yeast pathogens: Diutina rugosa and Trichomonascus ciferrii.</title>
        <authorList>
            <person name="Mixao V."/>
            <person name="Saus E."/>
            <person name="Hansen A."/>
            <person name="Lass-Flor C."/>
            <person name="Gabaldon T."/>
        </authorList>
    </citation>
    <scope>NUCLEOTIDE SEQUENCE [LARGE SCALE GENOMIC DNA]</scope>
    <source>
        <strain evidence="3 4">CBS 613</strain>
    </source>
</reference>
<feature type="transmembrane region" description="Helical" evidence="2">
    <location>
        <begin position="67"/>
        <end position="89"/>
    </location>
</feature>
<feature type="region of interest" description="Disordered" evidence="1">
    <location>
        <begin position="218"/>
        <end position="245"/>
    </location>
</feature>
<keyword evidence="2" id="KW-0812">Transmembrane</keyword>
<name>A0A642UFQ6_DIURU</name>
<dbReference type="VEuPathDB" id="FungiDB:DIURU_004944"/>
<dbReference type="GeneID" id="54783595"/>
<evidence type="ECO:0000256" key="1">
    <source>
        <dbReference type="SAM" id="MobiDB-lite"/>
    </source>
</evidence>
<keyword evidence="2" id="KW-1133">Transmembrane helix</keyword>
<dbReference type="EMBL" id="SWFT01000149">
    <property type="protein sequence ID" value="KAA8898090.1"/>
    <property type="molecule type" value="Genomic_DNA"/>
</dbReference>
<protein>
    <submittedName>
        <fullName evidence="3">Uncharacterized protein</fullName>
    </submittedName>
</protein>
<dbReference type="RefSeq" id="XP_034010347.1">
    <property type="nucleotide sequence ID" value="XM_034157872.1"/>
</dbReference>